<gene>
    <name evidence="1" type="ORF">GIL414_LOCUS28976</name>
</gene>
<feature type="non-terminal residue" evidence="1">
    <location>
        <position position="83"/>
    </location>
</feature>
<name>A0A8S2V1S8_9BILA</name>
<accession>A0A8S2V1S8</accession>
<evidence type="ECO:0000313" key="1">
    <source>
        <dbReference type="EMBL" id="CAF4374040.1"/>
    </source>
</evidence>
<reference evidence="1" key="1">
    <citation type="submission" date="2021-02" db="EMBL/GenBank/DDBJ databases">
        <authorList>
            <person name="Nowell W R."/>
        </authorList>
    </citation>
    <scope>NUCLEOTIDE SEQUENCE</scope>
</reference>
<evidence type="ECO:0000313" key="2">
    <source>
        <dbReference type="Proteomes" id="UP000681720"/>
    </source>
</evidence>
<protein>
    <submittedName>
        <fullName evidence="1">Uncharacterized protein</fullName>
    </submittedName>
</protein>
<proteinExistence type="predicted"/>
<dbReference type="EMBL" id="CAJOBJ010051041">
    <property type="protein sequence ID" value="CAF4374040.1"/>
    <property type="molecule type" value="Genomic_DNA"/>
</dbReference>
<comment type="caution">
    <text evidence="1">The sequence shown here is derived from an EMBL/GenBank/DDBJ whole genome shotgun (WGS) entry which is preliminary data.</text>
</comment>
<dbReference type="AlphaFoldDB" id="A0A8S2V1S8"/>
<sequence length="83" mass="9557">MATCSNTQVIPMRPELPEYMVDMSDNDFGTKFFSEINLDYPGLVNVKTMVERGNYTIALQEWSNLFWDRTSSITDASKYSRTS</sequence>
<dbReference type="Proteomes" id="UP000681720">
    <property type="component" value="Unassembled WGS sequence"/>
</dbReference>
<organism evidence="1 2">
    <name type="scientific">Rotaria magnacalcarata</name>
    <dbReference type="NCBI Taxonomy" id="392030"/>
    <lineage>
        <taxon>Eukaryota</taxon>
        <taxon>Metazoa</taxon>
        <taxon>Spiralia</taxon>
        <taxon>Gnathifera</taxon>
        <taxon>Rotifera</taxon>
        <taxon>Eurotatoria</taxon>
        <taxon>Bdelloidea</taxon>
        <taxon>Philodinida</taxon>
        <taxon>Philodinidae</taxon>
        <taxon>Rotaria</taxon>
    </lineage>
</organism>
<dbReference type="Gene3D" id="1.50.10.100">
    <property type="entry name" value="Chondroitin AC/alginate lyase"/>
    <property type="match status" value="1"/>
</dbReference>
<dbReference type="InterPro" id="IPR008929">
    <property type="entry name" value="Chondroitin_lyas"/>
</dbReference>